<dbReference type="EMBL" id="GL888109">
    <property type="protein sequence ID" value="EGI67284.1"/>
    <property type="molecule type" value="Genomic_DNA"/>
</dbReference>
<reference evidence="1" key="1">
    <citation type="submission" date="2011-02" db="EMBL/GenBank/DDBJ databases">
        <title>The genome of the leaf-cutting ant Acromyrmex echinatior suggests key adaptations to social evolution and fungus farming.</title>
        <authorList>
            <person name="Nygaard S."/>
            <person name="Zhang G."/>
        </authorList>
    </citation>
    <scope>NUCLEOTIDE SEQUENCE</scope>
</reference>
<name>F4WET5_ACREC</name>
<protein>
    <submittedName>
        <fullName evidence="1">Uncharacterized protein</fullName>
    </submittedName>
</protein>
<keyword evidence="2" id="KW-1185">Reference proteome</keyword>
<dbReference type="AlphaFoldDB" id="F4WET5"/>
<gene>
    <name evidence="1" type="ORF">G5I_04133</name>
</gene>
<dbReference type="Proteomes" id="UP000007755">
    <property type="component" value="Unassembled WGS sequence"/>
</dbReference>
<organism evidence="2">
    <name type="scientific">Acromyrmex echinatior</name>
    <name type="common">Panamanian leafcutter ant</name>
    <name type="synonym">Acromyrmex octospinosus echinatior</name>
    <dbReference type="NCBI Taxonomy" id="103372"/>
    <lineage>
        <taxon>Eukaryota</taxon>
        <taxon>Metazoa</taxon>
        <taxon>Ecdysozoa</taxon>
        <taxon>Arthropoda</taxon>
        <taxon>Hexapoda</taxon>
        <taxon>Insecta</taxon>
        <taxon>Pterygota</taxon>
        <taxon>Neoptera</taxon>
        <taxon>Endopterygota</taxon>
        <taxon>Hymenoptera</taxon>
        <taxon>Apocrita</taxon>
        <taxon>Aculeata</taxon>
        <taxon>Formicoidea</taxon>
        <taxon>Formicidae</taxon>
        <taxon>Myrmicinae</taxon>
        <taxon>Acromyrmex</taxon>
    </lineage>
</organism>
<accession>F4WET5</accession>
<sequence>MYLVLCHSFGIRDLSAEQSEYAEGRIIARDSALSERAATAAIWTEIEAKAMIGMGMKPKMVRKMATKKRILPTVKRGDALPFLSIFGYSDANSEPLTARDQRQRPGATGSNTSTNPCLCDLVFPCLLLKSPLAFTSLRSHEVQSRVKRIKFLDPKVGPMFALSSGTGVIASLRTLTHIPEKSPIALIKKLIGYLIKKN</sequence>
<evidence type="ECO:0000313" key="2">
    <source>
        <dbReference type="Proteomes" id="UP000007755"/>
    </source>
</evidence>
<proteinExistence type="predicted"/>
<evidence type="ECO:0000313" key="1">
    <source>
        <dbReference type="EMBL" id="EGI67284.1"/>
    </source>
</evidence>
<dbReference type="InParanoid" id="F4WET5"/>